<evidence type="ECO:0000256" key="13">
    <source>
        <dbReference type="ARBA" id="ARBA00023136"/>
    </source>
</evidence>
<keyword evidence="6" id="KW-0812">Transmembrane</keyword>
<evidence type="ECO:0000256" key="4">
    <source>
        <dbReference type="ARBA" id="ARBA00010918"/>
    </source>
</evidence>
<evidence type="ECO:0000256" key="9">
    <source>
        <dbReference type="ARBA" id="ARBA00022824"/>
    </source>
</evidence>
<dbReference type="GO" id="GO:0046872">
    <property type="term" value="F:metal ion binding"/>
    <property type="evidence" value="ECO:0007669"/>
    <property type="project" value="UniProtKB-KW"/>
</dbReference>
<evidence type="ECO:0000259" key="16">
    <source>
        <dbReference type="Pfam" id="PF22248"/>
    </source>
</evidence>
<feature type="domain" description="Peptidase M28" evidence="15">
    <location>
        <begin position="168"/>
        <end position="357"/>
    </location>
</feature>
<evidence type="ECO:0000256" key="1">
    <source>
        <dbReference type="ARBA" id="ARBA00001947"/>
    </source>
</evidence>
<evidence type="ECO:0000313" key="19">
    <source>
        <dbReference type="Proteomes" id="UP000269396"/>
    </source>
</evidence>
<dbReference type="InterPro" id="IPR053973">
    <property type="entry name" value="ERMP1-like_C"/>
</dbReference>
<dbReference type="Gene3D" id="3.40.630.10">
    <property type="entry name" value="Zn peptidases"/>
    <property type="match status" value="1"/>
</dbReference>
<feature type="domain" description="Endoplasmic reticulum metallopeptidase 1-like C-terminal" evidence="16">
    <location>
        <begin position="718"/>
        <end position="997"/>
    </location>
</feature>
<dbReference type="SUPFAM" id="SSF53187">
    <property type="entry name" value="Zn-dependent exopeptidases"/>
    <property type="match status" value="1"/>
</dbReference>
<evidence type="ECO:0000256" key="6">
    <source>
        <dbReference type="ARBA" id="ARBA00022692"/>
    </source>
</evidence>
<evidence type="ECO:0000256" key="7">
    <source>
        <dbReference type="ARBA" id="ARBA00022723"/>
    </source>
</evidence>
<evidence type="ECO:0000256" key="14">
    <source>
        <dbReference type="ARBA" id="ARBA00023180"/>
    </source>
</evidence>
<comment type="similarity">
    <text evidence="3">Belongs to the E(R) family.</text>
</comment>
<evidence type="ECO:0000256" key="8">
    <source>
        <dbReference type="ARBA" id="ARBA00022801"/>
    </source>
</evidence>
<feature type="domain" description="Endoplasmic reticulum metallopeptidase 1/1-A TM" evidence="17">
    <location>
        <begin position="550"/>
        <end position="662"/>
    </location>
</feature>
<sequence>MSEVRRRKPKTLQDGNSSAQQCLKYAHSKHSEDPISDEFTDRPYSLFWLFPVTAVFLACFIICDDSSDCWPCSDSSYSSFNVVSARSHLIKVTNFGPRTAGSLANEVAAAGYLRNELRLIASVSNKTGLVVSLDEHKSGYSSFRAFSHVSSYNNVRNFALRFHDLRAEGGNHSKLAFLINCHYDTAPGSPGASDAFVNCAVMLEVCRILATGSFILFNDLIFLFNGAEESLLLSSHAFITQHKWATDIVAFMNLEGAGAAKRLMLFQTGPGPSSDVLLEAYASAFKQPLASVLGEDVFQFGLVPSDTDYRIFRDYGLVPGLDLAYIQDGYVYHTPYDTESRISDCCLQLAGYNILSFVQLVAKDERIQGFTKLTPINHTSETLTRVSGSGSPSDINSVPPLVTKSATVRHVYFDLYGAIVIIVPWRVWKTVNHLLCLFLCFLIFRARRLVYVQWYGFVAALLVQVITTLLGFAFSVVLGLMYHHYGCRMVWYSNRYNIVGMFILPVVWWFVWSQAYLFKIPEGSVFKFLGISNCLSRIWQHNTLGYFYSLETDFFDSSVFLIALQSFLLSLINAPSSYVYTFWVAFGLIFKMSDIRNASPIKLKFYQTVRFVSFLAVTSIHTYNLNLFLNFMIPIMGRSGHAIKPDLFISCCIFIIMLPVMLPSLGRLQCTSRTGSKYLFLMLLNACLSYTILIHASNYGFPYSIQPSLNFSNPLVSPRYQRLVVFHTNRFLRHVPDSPEITEKESHILIVPVDANGIRYLTPNSYPMSVLRLFMNSKEHTQSNFKGIKELVESEPTGCNYSQPYCGVASIYPFLHIFKYFYRVPAEFHKIEPSVKLKLLSRTLLMDYLPNGRLSWNVTFSVVSGPPHTHIVIRTDGNYTKLTAWSFASTAIYPSPMPLPRPLISDIPSNKGEHYFLYHLNAAAFGEHGTLWETPWTFWVVFEAYEVLPQPSYIDVAVTGLYADEDISTRSPPLSEFLSRLPPWVTVIRGCAVYDHWRFQLNYLNHLTYFCFKMPHTILLVQPSVKKPDTRTWSDYETVEQCLEGVCKIYEEQLKREKPNAPTITYDISQLFQFIDQLADLSCLVFHEPTYTYVPHHKNWIKEQVYVLLRNQAGQ</sequence>
<protein>
    <submittedName>
        <fullName evidence="18">Uncharacterized protein</fullName>
    </submittedName>
</protein>
<keyword evidence="10" id="KW-0862">Zinc</keyword>
<keyword evidence="14" id="KW-0325">Glycoprotein</keyword>
<dbReference type="InterPro" id="IPR045175">
    <property type="entry name" value="M28_fam"/>
</dbReference>
<evidence type="ECO:0000256" key="12">
    <source>
        <dbReference type="ARBA" id="ARBA00023049"/>
    </source>
</evidence>
<keyword evidence="12" id="KW-0482">Metalloprotease</keyword>
<evidence type="ECO:0000256" key="3">
    <source>
        <dbReference type="ARBA" id="ARBA00007491"/>
    </source>
</evidence>
<dbReference type="Pfam" id="PF22248">
    <property type="entry name" value="ERMP1_C"/>
    <property type="match status" value="1"/>
</dbReference>
<dbReference type="FunFam" id="3.40.630.10:FF:000008">
    <property type="entry name" value="Endoplasmic reticulum metallopeptidase 1"/>
    <property type="match status" value="1"/>
</dbReference>
<comment type="cofactor">
    <cofactor evidence="1">
        <name>Zn(2+)</name>
        <dbReference type="ChEBI" id="CHEBI:29105"/>
    </cofactor>
</comment>
<gene>
    <name evidence="18" type="ORF">SMTD_LOCUS15809</name>
</gene>
<evidence type="ECO:0000256" key="2">
    <source>
        <dbReference type="ARBA" id="ARBA00004477"/>
    </source>
</evidence>
<evidence type="ECO:0000256" key="10">
    <source>
        <dbReference type="ARBA" id="ARBA00022833"/>
    </source>
</evidence>
<dbReference type="PANTHER" id="PTHR12147">
    <property type="entry name" value="METALLOPEPTIDASE M28 FAMILY MEMBER"/>
    <property type="match status" value="1"/>
</dbReference>
<keyword evidence="11" id="KW-1133">Transmembrane helix</keyword>
<evidence type="ECO:0000256" key="11">
    <source>
        <dbReference type="ARBA" id="ARBA00022989"/>
    </source>
</evidence>
<keyword evidence="19" id="KW-1185">Reference proteome</keyword>
<dbReference type="EMBL" id="UZAL01036325">
    <property type="protein sequence ID" value="VDP69565.1"/>
    <property type="molecule type" value="Genomic_DNA"/>
</dbReference>
<dbReference type="Proteomes" id="UP000269396">
    <property type="component" value="Unassembled WGS sequence"/>
</dbReference>
<proteinExistence type="inferred from homology"/>
<dbReference type="Gene3D" id="3.30.2260.10">
    <property type="entry name" value="Enhancer of rudimentary"/>
    <property type="match status" value="1"/>
</dbReference>
<dbReference type="InterPro" id="IPR007484">
    <property type="entry name" value="Peptidase_M28"/>
</dbReference>
<dbReference type="SUPFAM" id="SSF143875">
    <property type="entry name" value="ERH-like"/>
    <property type="match status" value="1"/>
</dbReference>
<dbReference type="Pfam" id="PF04389">
    <property type="entry name" value="Peptidase_M28"/>
    <property type="match status" value="1"/>
</dbReference>
<accession>A0A183PN74</accession>
<dbReference type="CDD" id="cd03875">
    <property type="entry name" value="M28_Fxna_like"/>
    <property type="match status" value="1"/>
</dbReference>
<dbReference type="PANTHER" id="PTHR12147:SF22">
    <property type="entry name" value="ENDOPLASMIC RETICULUM METALLOPEPTIDASE 1"/>
    <property type="match status" value="1"/>
</dbReference>
<keyword evidence="9" id="KW-0256">Endoplasmic reticulum</keyword>
<dbReference type="InterPro" id="IPR053974">
    <property type="entry name" value="ERMP1_1-A_TM"/>
</dbReference>
<keyword evidence="5" id="KW-0645">Protease</keyword>
<name>A0A183PN74_9TREM</name>
<comment type="similarity">
    <text evidence="4">Belongs to the peptidase M28 family.</text>
</comment>
<dbReference type="Pfam" id="PF22249">
    <property type="entry name" value="ERMP1-TM"/>
    <property type="match status" value="1"/>
</dbReference>
<evidence type="ECO:0000313" key="18">
    <source>
        <dbReference type="EMBL" id="VDP69565.1"/>
    </source>
</evidence>
<evidence type="ECO:0000256" key="5">
    <source>
        <dbReference type="ARBA" id="ARBA00022670"/>
    </source>
</evidence>
<keyword evidence="7" id="KW-0479">Metal-binding</keyword>
<dbReference type="STRING" id="31246.A0A183PN74"/>
<evidence type="ECO:0000259" key="17">
    <source>
        <dbReference type="Pfam" id="PF22249"/>
    </source>
</evidence>
<dbReference type="AlphaFoldDB" id="A0A183PN74"/>
<organism evidence="18 19">
    <name type="scientific">Schistosoma mattheei</name>
    <dbReference type="NCBI Taxonomy" id="31246"/>
    <lineage>
        <taxon>Eukaryota</taxon>
        <taxon>Metazoa</taxon>
        <taxon>Spiralia</taxon>
        <taxon>Lophotrochozoa</taxon>
        <taxon>Platyhelminthes</taxon>
        <taxon>Trematoda</taxon>
        <taxon>Digenea</taxon>
        <taxon>Strigeidida</taxon>
        <taxon>Schistosomatoidea</taxon>
        <taxon>Schistosomatidae</taxon>
        <taxon>Schistosoma</taxon>
    </lineage>
</organism>
<evidence type="ECO:0000259" key="15">
    <source>
        <dbReference type="Pfam" id="PF04389"/>
    </source>
</evidence>
<dbReference type="PROSITE" id="PS01290">
    <property type="entry name" value="ER"/>
    <property type="match status" value="1"/>
</dbReference>
<reference evidence="18 19" key="1">
    <citation type="submission" date="2018-11" db="EMBL/GenBank/DDBJ databases">
        <authorList>
            <consortium name="Pathogen Informatics"/>
        </authorList>
    </citation>
    <scope>NUCLEOTIDE SEQUENCE [LARGE SCALE GENOMIC DNA]</scope>
    <source>
        <strain>Denwood</strain>
        <strain evidence="19">Zambia</strain>
    </source>
</reference>
<keyword evidence="8" id="KW-0378">Hydrolase</keyword>
<dbReference type="Pfam" id="PF01133">
    <property type="entry name" value="ER"/>
    <property type="match status" value="1"/>
</dbReference>
<comment type="subcellular location">
    <subcellularLocation>
        <location evidence="2">Endoplasmic reticulum membrane</location>
        <topology evidence="2">Multi-pass membrane protein</topology>
    </subcellularLocation>
</comment>
<dbReference type="GO" id="GO:0008235">
    <property type="term" value="F:metalloexopeptidase activity"/>
    <property type="evidence" value="ECO:0007669"/>
    <property type="project" value="InterPro"/>
</dbReference>
<dbReference type="InterPro" id="IPR035912">
    <property type="entry name" value="EHR_sf"/>
</dbReference>
<dbReference type="InterPro" id="IPR000781">
    <property type="entry name" value="ERH"/>
</dbReference>
<dbReference type="InterPro" id="IPR048024">
    <property type="entry name" value="Fxna-like_M28_dom"/>
</dbReference>
<dbReference type="GO" id="GO:0005789">
    <property type="term" value="C:endoplasmic reticulum membrane"/>
    <property type="evidence" value="ECO:0007669"/>
    <property type="project" value="UniProtKB-SubCell"/>
</dbReference>
<keyword evidence="13" id="KW-0472">Membrane</keyword>
<dbReference type="GO" id="GO:0006508">
    <property type="term" value="P:proteolysis"/>
    <property type="evidence" value="ECO:0007669"/>
    <property type="project" value="UniProtKB-KW"/>
</dbReference>